<dbReference type="Proteomes" id="UP001279012">
    <property type="component" value="Unassembled WGS sequence"/>
</dbReference>
<sequence length="80" mass="9169">YLDSGKWEPHRTIATLSNAMDVSQPNNWPRIEELYRRKGWLLSDLSHGAVSDETTEETVRELAQKGYISEPHAAVAYRLL</sequence>
<accession>A0AAW9EGD6</accession>
<organism evidence="1 2">
    <name type="scientific">Klebsiella aerogenes</name>
    <name type="common">Enterobacter aerogenes</name>
    <dbReference type="NCBI Taxonomy" id="548"/>
    <lineage>
        <taxon>Bacteria</taxon>
        <taxon>Pseudomonadati</taxon>
        <taxon>Pseudomonadota</taxon>
        <taxon>Gammaproteobacteria</taxon>
        <taxon>Enterobacterales</taxon>
        <taxon>Enterobacteriaceae</taxon>
        <taxon>Klebsiella/Raoultella group</taxon>
        <taxon>Klebsiella</taxon>
    </lineage>
</organism>
<dbReference type="Gene3D" id="3.40.50.1100">
    <property type="match status" value="1"/>
</dbReference>
<comment type="caution">
    <text evidence="1">The sequence shown here is derived from an EMBL/GenBank/DDBJ whole genome shotgun (WGS) entry which is preliminary data.</text>
</comment>
<dbReference type="InterPro" id="IPR036052">
    <property type="entry name" value="TrpB-like_PALP_sf"/>
</dbReference>
<name>A0AAW9EGD6_KLEAE</name>
<dbReference type="SUPFAM" id="SSF53686">
    <property type="entry name" value="Tryptophan synthase beta subunit-like PLP-dependent enzymes"/>
    <property type="match status" value="1"/>
</dbReference>
<evidence type="ECO:0000313" key="1">
    <source>
        <dbReference type="EMBL" id="MDX7019220.1"/>
    </source>
</evidence>
<feature type="non-terminal residue" evidence="1">
    <location>
        <position position="1"/>
    </location>
</feature>
<gene>
    <name evidence="1" type="ORF">SJ059_32875</name>
</gene>
<dbReference type="AlphaFoldDB" id="A0AAW9EGD6"/>
<reference evidence="1" key="1">
    <citation type="submission" date="2023-11" db="EMBL/GenBank/DDBJ databases">
        <title>Detection of rare carbapenemases in Enterobacterales - comparison of two colorimetric and two CIM-based carbapenemase assays.</title>
        <authorList>
            <person name="Schaffarczyk L."/>
            <person name="Noster J."/>
            <person name="Stelzer Y."/>
            <person name="Sattler J."/>
            <person name="Gatermann S."/>
            <person name="Hamprecht A."/>
        </authorList>
    </citation>
    <scope>NUCLEOTIDE SEQUENCE</scope>
    <source>
        <strain evidence="1">CIM-Cont-037</strain>
    </source>
</reference>
<evidence type="ECO:0000313" key="2">
    <source>
        <dbReference type="Proteomes" id="UP001279012"/>
    </source>
</evidence>
<proteinExistence type="predicted"/>
<dbReference type="EMBL" id="JAWZZT010001813">
    <property type="protein sequence ID" value="MDX7019220.1"/>
    <property type="molecule type" value="Genomic_DNA"/>
</dbReference>
<feature type="non-terminal residue" evidence="1">
    <location>
        <position position="80"/>
    </location>
</feature>
<protein>
    <submittedName>
        <fullName evidence="1">Threonine synthase</fullName>
    </submittedName>
</protein>